<dbReference type="SMART" id="SM00404">
    <property type="entry name" value="PTPc_motif"/>
    <property type="match status" value="1"/>
</dbReference>
<comment type="similarity">
    <text evidence="2">Belongs to the protein-tyrosine phosphatase family. Non-receptor class dual specificity subfamily.</text>
</comment>
<sequence length="346" mass="39418">MSRHKKNDIPDRWLDYIAVGKRLSGTRFIAFKVPLKQALNFKLPCSEVFGPWELLDALNKENQELGLIIDLTFTRRYYTPQDIPQSLLCVKIFTAGHEIPSDNTILSFKRYVHRFLQDNSDNDKLIGVHCTHGVNRTGYLICRYLIDVDGMDPEKAVELFNSSRGHAIERQNYLEDLKHGPKRSNKGIATCEQEPVRGEAVRRPSFTASDSGARFNAPEHHRSFAPQGSNHHPTHQGLFPRPPLLPTPPFHRPPSANPYRWVRGADPPPQGESWTRRSPYQESEWHPTSRLHKTRGRAAPPALPRYTPRWSSTSSSDGAAESGSWSRMRPPVKDTQRHDVNGYGSY</sequence>
<dbReference type="GO" id="GO:0003723">
    <property type="term" value="F:RNA binding"/>
    <property type="evidence" value="ECO:0007669"/>
    <property type="project" value="UniProtKB-KW"/>
</dbReference>
<evidence type="ECO:0000256" key="7">
    <source>
        <dbReference type="ARBA" id="ARBA00054725"/>
    </source>
</evidence>
<keyword evidence="4" id="KW-0694">RNA-binding</keyword>
<dbReference type="PANTHER" id="PTHR10367">
    <property type="entry name" value="MRNA-CAPPING ENZYME"/>
    <property type="match status" value="1"/>
</dbReference>
<evidence type="ECO:0000313" key="15">
    <source>
        <dbReference type="Proteomes" id="UP000264800"/>
    </source>
</evidence>
<dbReference type="Pfam" id="PF00782">
    <property type="entry name" value="DSPc"/>
    <property type="match status" value="1"/>
</dbReference>
<evidence type="ECO:0000256" key="1">
    <source>
        <dbReference type="ARBA" id="ARBA00004123"/>
    </source>
</evidence>
<feature type="compositionally biased region" description="Polar residues" evidence="12">
    <location>
        <begin position="272"/>
        <end position="281"/>
    </location>
</feature>
<feature type="domain" description="Tyrosine specific protein phosphatases" evidence="13">
    <location>
        <begin position="106"/>
        <end position="175"/>
    </location>
</feature>
<dbReference type="OrthoDB" id="428974at2759"/>
<dbReference type="GO" id="GO:0005634">
    <property type="term" value="C:nucleus"/>
    <property type="evidence" value="ECO:0007669"/>
    <property type="project" value="UniProtKB-SubCell"/>
</dbReference>
<dbReference type="SUPFAM" id="SSF52799">
    <property type="entry name" value="(Phosphotyrosine protein) phosphatases II"/>
    <property type="match status" value="1"/>
</dbReference>
<evidence type="ECO:0000313" key="14">
    <source>
        <dbReference type="Ensembl" id="ENSKMAP00000022244.1"/>
    </source>
</evidence>
<dbReference type="GeneTree" id="ENSGT00940000155847"/>
<keyword evidence="3" id="KW-0378">Hydrolase</keyword>
<dbReference type="GeneID" id="108242515"/>
<comment type="function">
    <text evidence="7">Possesses RNA 5'-triphosphatase and diphosphatase activities, but displays a poor protein-tyrosine phosphatase activity. In addition, has phosphatase activity with ATP, ADP and O-methylfluorescein phosphate (in vitro). Binds to RNA. May participate in nuclear mRNA metabolism.</text>
</comment>
<evidence type="ECO:0000256" key="5">
    <source>
        <dbReference type="ARBA" id="ARBA00022912"/>
    </source>
</evidence>
<proteinExistence type="inferred from homology"/>
<keyword evidence="5" id="KW-0904">Protein phosphatase</keyword>
<dbReference type="AlphaFoldDB" id="A0A3Q3BC38"/>
<dbReference type="PANTHER" id="PTHR10367:SF9">
    <property type="entry name" value="DUAL-SPECIFICITY PHOSPHATASE 11 (RNA_RNP COMPLEX 1-INTERACTING)"/>
    <property type="match status" value="1"/>
</dbReference>
<dbReference type="STRING" id="37003.ENSKMAP00000022244"/>
<dbReference type="FunFam" id="3.90.190.10:FF:000064">
    <property type="entry name" value="RNA/RNP complex-1-interacting phosphatase homolog"/>
    <property type="match status" value="1"/>
</dbReference>
<organism evidence="14 15">
    <name type="scientific">Kryptolebias marmoratus</name>
    <name type="common">Mangrove killifish</name>
    <name type="synonym">Rivulus marmoratus</name>
    <dbReference type="NCBI Taxonomy" id="37003"/>
    <lineage>
        <taxon>Eukaryota</taxon>
        <taxon>Metazoa</taxon>
        <taxon>Chordata</taxon>
        <taxon>Craniata</taxon>
        <taxon>Vertebrata</taxon>
        <taxon>Euteleostomi</taxon>
        <taxon>Actinopterygii</taxon>
        <taxon>Neopterygii</taxon>
        <taxon>Teleostei</taxon>
        <taxon>Neoteleostei</taxon>
        <taxon>Acanthomorphata</taxon>
        <taxon>Ovalentaria</taxon>
        <taxon>Atherinomorphae</taxon>
        <taxon>Cyprinodontiformes</taxon>
        <taxon>Rivulidae</taxon>
        <taxon>Kryptolebias</taxon>
    </lineage>
</organism>
<evidence type="ECO:0000256" key="11">
    <source>
        <dbReference type="ARBA" id="ARBA00080235"/>
    </source>
</evidence>
<dbReference type="GO" id="GO:0004721">
    <property type="term" value="F:phosphoprotein phosphatase activity"/>
    <property type="evidence" value="ECO:0007669"/>
    <property type="project" value="UniProtKB-KW"/>
</dbReference>
<evidence type="ECO:0000256" key="2">
    <source>
        <dbReference type="ARBA" id="ARBA00008601"/>
    </source>
</evidence>
<dbReference type="InterPro" id="IPR020422">
    <property type="entry name" value="TYR_PHOSPHATASE_DUAL_dom"/>
</dbReference>
<comment type="subunit">
    <text evidence="8">Monomer. May interact with SFRS7 and SFRS9/SRP30C.</text>
</comment>
<keyword evidence="6" id="KW-0539">Nucleus</keyword>
<dbReference type="CDD" id="cd17665">
    <property type="entry name" value="DSP_DUSP11"/>
    <property type="match status" value="1"/>
</dbReference>
<evidence type="ECO:0000256" key="12">
    <source>
        <dbReference type="SAM" id="MobiDB-lite"/>
    </source>
</evidence>
<dbReference type="InterPro" id="IPR000340">
    <property type="entry name" value="Dual-sp_phosphatase_cat-dom"/>
</dbReference>
<evidence type="ECO:0000256" key="10">
    <source>
        <dbReference type="ARBA" id="ARBA00076572"/>
    </source>
</evidence>
<evidence type="ECO:0000256" key="9">
    <source>
        <dbReference type="ARBA" id="ARBA00068666"/>
    </source>
</evidence>
<reference evidence="14" key="2">
    <citation type="submission" date="2025-09" db="UniProtKB">
        <authorList>
            <consortium name="Ensembl"/>
        </authorList>
    </citation>
    <scope>IDENTIFICATION</scope>
</reference>
<dbReference type="SMART" id="SM00195">
    <property type="entry name" value="DSPc"/>
    <property type="match status" value="1"/>
</dbReference>
<feature type="region of interest" description="Disordered" evidence="12">
    <location>
        <begin position="195"/>
        <end position="346"/>
    </location>
</feature>
<name>A0A3Q3BC38_KRYMA</name>
<dbReference type="InterPro" id="IPR051029">
    <property type="entry name" value="mRNA_Capping_Enz/RNA_Phosphat"/>
</dbReference>
<dbReference type="PROSITE" id="PS50056">
    <property type="entry name" value="TYR_PHOSPHATASE_2"/>
    <property type="match status" value="1"/>
</dbReference>
<reference evidence="14" key="1">
    <citation type="submission" date="2025-08" db="UniProtKB">
        <authorList>
            <consortium name="Ensembl"/>
        </authorList>
    </citation>
    <scope>IDENTIFICATION</scope>
</reference>
<comment type="subcellular location">
    <subcellularLocation>
        <location evidence="1">Nucleus</location>
    </subcellularLocation>
</comment>
<evidence type="ECO:0000256" key="3">
    <source>
        <dbReference type="ARBA" id="ARBA00022801"/>
    </source>
</evidence>
<dbReference type="Ensembl" id="ENSKMAT00000022529.1">
    <property type="protein sequence ID" value="ENSKMAP00000022244.1"/>
    <property type="gene ID" value="ENSKMAG00000016529.1"/>
</dbReference>
<dbReference type="Gene3D" id="3.90.190.10">
    <property type="entry name" value="Protein tyrosine phosphatase superfamily"/>
    <property type="match status" value="1"/>
</dbReference>
<dbReference type="RefSeq" id="XP_017282875.1">
    <property type="nucleotide sequence ID" value="XM_017427386.2"/>
</dbReference>
<dbReference type="InterPro" id="IPR029021">
    <property type="entry name" value="Prot-tyrosine_phosphatase-like"/>
</dbReference>
<feature type="compositionally biased region" description="Low complexity" evidence="12">
    <location>
        <begin position="310"/>
        <end position="326"/>
    </location>
</feature>
<dbReference type="Proteomes" id="UP000264800">
    <property type="component" value="Unplaced"/>
</dbReference>
<dbReference type="KEGG" id="kmr:108242515"/>
<evidence type="ECO:0000259" key="13">
    <source>
        <dbReference type="PROSITE" id="PS50056"/>
    </source>
</evidence>
<dbReference type="InterPro" id="IPR016130">
    <property type="entry name" value="Tyr_Pase_AS"/>
</dbReference>
<protein>
    <recommendedName>
        <fullName evidence="9">RNA/RNP complex-1-interacting phosphatase</fullName>
    </recommendedName>
    <alternativeName>
        <fullName evidence="10">Dual specificity protein phosphatase 11</fullName>
    </alternativeName>
    <alternativeName>
        <fullName evidence="11">Phosphatase that interacts with RNA/RNP complex 1</fullName>
    </alternativeName>
</protein>
<evidence type="ECO:0000256" key="6">
    <source>
        <dbReference type="ARBA" id="ARBA00023242"/>
    </source>
</evidence>
<dbReference type="GO" id="GO:0004651">
    <property type="term" value="F:polynucleotide 5'-phosphatase activity"/>
    <property type="evidence" value="ECO:0007669"/>
    <property type="project" value="TreeGrafter"/>
</dbReference>
<feature type="compositionally biased region" description="Pro residues" evidence="12">
    <location>
        <begin position="240"/>
        <end position="256"/>
    </location>
</feature>
<evidence type="ECO:0000256" key="8">
    <source>
        <dbReference type="ARBA" id="ARBA00065987"/>
    </source>
</evidence>
<evidence type="ECO:0000256" key="4">
    <source>
        <dbReference type="ARBA" id="ARBA00022884"/>
    </source>
</evidence>
<dbReference type="InterPro" id="IPR003595">
    <property type="entry name" value="Tyr_Pase_cat"/>
</dbReference>
<dbReference type="InterPro" id="IPR000387">
    <property type="entry name" value="Tyr_Pase_dom"/>
</dbReference>
<feature type="compositionally biased region" description="Basic and acidic residues" evidence="12">
    <location>
        <begin position="331"/>
        <end position="340"/>
    </location>
</feature>
<keyword evidence="15" id="KW-1185">Reference proteome</keyword>
<accession>A0A3Q3BC38</accession>
<dbReference type="OMA" id="ADNQWRR"/>
<dbReference type="PROSITE" id="PS00383">
    <property type="entry name" value="TYR_PHOSPHATASE_1"/>
    <property type="match status" value="1"/>
</dbReference>